<dbReference type="Proteomes" id="UP000250043">
    <property type="component" value="Unassembled WGS sequence"/>
</dbReference>
<name>A0A8E2DJI2_9APHY</name>
<organism evidence="2 3">
    <name type="scientific">Obba rivulosa</name>
    <dbReference type="NCBI Taxonomy" id="1052685"/>
    <lineage>
        <taxon>Eukaryota</taxon>
        <taxon>Fungi</taxon>
        <taxon>Dikarya</taxon>
        <taxon>Basidiomycota</taxon>
        <taxon>Agaricomycotina</taxon>
        <taxon>Agaricomycetes</taxon>
        <taxon>Polyporales</taxon>
        <taxon>Gelatoporiaceae</taxon>
        <taxon>Obba</taxon>
    </lineage>
</organism>
<protein>
    <submittedName>
        <fullName evidence="2">Uncharacterized protein</fullName>
    </submittedName>
</protein>
<proteinExistence type="predicted"/>
<reference evidence="2 3" key="1">
    <citation type="submission" date="2016-07" db="EMBL/GenBank/DDBJ databases">
        <title>Draft genome of the white-rot fungus Obba rivulosa 3A-2.</title>
        <authorList>
            <consortium name="DOE Joint Genome Institute"/>
            <person name="Miettinen O."/>
            <person name="Riley R."/>
            <person name="Acob R."/>
            <person name="Barry K."/>
            <person name="Cullen D."/>
            <person name="De Vries R."/>
            <person name="Hainaut M."/>
            <person name="Hatakka A."/>
            <person name="Henrissat B."/>
            <person name="Hilden K."/>
            <person name="Kuo R."/>
            <person name="Labutti K."/>
            <person name="Lipzen A."/>
            <person name="Makela M.R."/>
            <person name="Sandor L."/>
            <person name="Spatafora J.W."/>
            <person name="Grigoriev I.V."/>
            <person name="Hibbett D.S."/>
        </authorList>
    </citation>
    <scope>NUCLEOTIDE SEQUENCE [LARGE SCALE GENOMIC DNA]</scope>
    <source>
        <strain evidence="2 3">3A-2</strain>
    </source>
</reference>
<keyword evidence="3" id="KW-1185">Reference proteome</keyword>
<feature type="region of interest" description="Disordered" evidence="1">
    <location>
        <begin position="16"/>
        <end position="62"/>
    </location>
</feature>
<gene>
    <name evidence="2" type="ORF">OBBRIDRAFT_794654</name>
</gene>
<sequence>MARKHTPFIAVPRPCASPSTVRGGCPAAAPVSGRTVEPEGKHARPAHRHPATWYGGSHQIGR</sequence>
<dbReference type="EMBL" id="KV722436">
    <property type="protein sequence ID" value="OCH89066.1"/>
    <property type="molecule type" value="Genomic_DNA"/>
</dbReference>
<evidence type="ECO:0000313" key="2">
    <source>
        <dbReference type="EMBL" id="OCH89066.1"/>
    </source>
</evidence>
<evidence type="ECO:0000313" key="3">
    <source>
        <dbReference type="Proteomes" id="UP000250043"/>
    </source>
</evidence>
<dbReference type="AlphaFoldDB" id="A0A8E2DJI2"/>
<accession>A0A8E2DJI2</accession>
<evidence type="ECO:0000256" key="1">
    <source>
        <dbReference type="SAM" id="MobiDB-lite"/>
    </source>
</evidence>